<dbReference type="GO" id="GO:0005737">
    <property type="term" value="C:cytoplasm"/>
    <property type="evidence" value="ECO:0007669"/>
    <property type="project" value="TreeGrafter"/>
</dbReference>
<feature type="active site" evidence="8">
    <location>
        <position position="55"/>
    </location>
</feature>
<keyword evidence="5" id="KW-0560">Oxidoreductase</keyword>
<feature type="binding site" description="axial binding residue" evidence="9">
    <location>
        <position position="338"/>
    </location>
    <ligand>
        <name>heme</name>
        <dbReference type="ChEBI" id="CHEBI:30413"/>
    </ligand>
    <ligandPart>
        <name>Fe</name>
        <dbReference type="ChEBI" id="CHEBI:18248"/>
    </ligandPart>
</feature>
<reference evidence="11" key="1">
    <citation type="submission" date="2021-05" db="EMBL/GenBank/DDBJ databases">
        <authorList>
            <person name="Pietrasiak N."/>
            <person name="Ward R."/>
            <person name="Stajich J.E."/>
            <person name="Kurbessoian T."/>
        </authorList>
    </citation>
    <scope>NUCLEOTIDE SEQUENCE</scope>
    <source>
        <strain evidence="11">GSE-NOS-MK-12-04C</strain>
    </source>
</reference>
<keyword evidence="2" id="KW-0575">Peroxidase</keyword>
<evidence type="ECO:0000256" key="7">
    <source>
        <dbReference type="ARBA" id="ARBA00023324"/>
    </source>
</evidence>
<dbReference type="Pfam" id="PF06628">
    <property type="entry name" value="Catalase-rel"/>
    <property type="match status" value="1"/>
</dbReference>
<evidence type="ECO:0000256" key="4">
    <source>
        <dbReference type="ARBA" id="ARBA00022723"/>
    </source>
</evidence>
<dbReference type="GO" id="GO:0042542">
    <property type="term" value="P:response to hydrogen peroxide"/>
    <property type="evidence" value="ECO:0007669"/>
    <property type="project" value="TreeGrafter"/>
</dbReference>
<dbReference type="PROSITE" id="PS51402">
    <property type="entry name" value="CATALASE_3"/>
    <property type="match status" value="1"/>
</dbReference>
<dbReference type="InterPro" id="IPR010582">
    <property type="entry name" value="Catalase_immune_responsive"/>
</dbReference>
<feature type="domain" description="Catalase core" evidence="10">
    <location>
        <begin position="8"/>
        <end position="393"/>
    </location>
</feature>
<evidence type="ECO:0000259" key="10">
    <source>
        <dbReference type="SMART" id="SM01060"/>
    </source>
</evidence>
<keyword evidence="4 9" id="KW-0479">Metal-binding</keyword>
<dbReference type="GO" id="GO:0042744">
    <property type="term" value="P:hydrogen peroxide catabolic process"/>
    <property type="evidence" value="ECO:0007669"/>
    <property type="project" value="UniProtKB-KW"/>
</dbReference>
<evidence type="ECO:0000256" key="8">
    <source>
        <dbReference type="PIRSR" id="PIRSR038928-1"/>
    </source>
</evidence>
<evidence type="ECO:0000313" key="12">
    <source>
        <dbReference type="Proteomes" id="UP000729701"/>
    </source>
</evidence>
<feature type="active site" evidence="8">
    <location>
        <position position="128"/>
    </location>
</feature>
<dbReference type="GO" id="GO:0020037">
    <property type="term" value="F:heme binding"/>
    <property type="evidence" value="ECO:0007669"/>
    <property type="project" value="InterPro"/>
</dbReference>
<dbReference type="Pfam" id="PF00199">
    <property type="entry name" value="Catalase"/>
    <property type="match status" value="1"/>
</dbReference>
<dbReference type="AlphaFoldDB" id="A0A951UQZ2"/>
<dbReference type="PROSITE" id="PS00438">
    <property type="entry name" value="CATALASE_2"/>
    <property type="match status" value="1"/>
</dbReference>
<dbReference type="InterPro" id="IPR024708">
    <property type="entry name" value="Catalase_AS"/>
</dbReference>
<sequence length="491" mass="55799">MSQEEILTNDFGIPVPDNENSLTAGSRGPILMQDHFLLEKLAQFNRERIPERVVHAKGAGAHGYFEVTHDVTQWTKAKFLDTVGKKTPVFARFSTVGGESGSADTVRDPRGFSAKFYTEEGNYDLVMNNTPVFFVRDPMKFPDFIHTQKRNPQTHTKDKNAFWDFLSLSPESTHQVTILMSDRGTPKSLRNMDGFSGHTFKWVNAEGRAVWVKYHFKTEAGIENFTRQEAEEMAGVDPDYTTRDLFDTIDRGGEAAWKVHVQILPLEVADTYPFDIFDITKVVSQKDYPLIEIGRFVLNRNPTNYFAEVEQAAFSPSNVVPGIDFSPDKMLQGRIMSYADAHRYRLGSNYSLIPINCPFATQKHNHQADGLMRVDDNGGNKPNYEPNSFSPGKSVPEVAEHPYMVEGKVERTPYKYPNDDFTQAGNLYRLLKDDEKARLIDNIVDHIKPVRRDIQLRQICNFSRADADYGNRIAQGLGIDLQQELAKMSKH</sequence>
<dbReference type="InterPro" id="IPR040333">
    <property type="entry name" value="Catalase_3"/>
</dbReference>
<dbReference type="PANTHER" id="PTHR11465:SF9">
    <property type="entry name" value="CATALASE"/>
    <property type="match status" value="1"/>
</dbReference>
<dbReference type="FunFam" id="2.40.180.10:FF:000001">
    <property type="entry name" value="Catalase"/>
    <property type="match status" value="1"/>
</dbReference>
<dbReference type="CDD" id="cd08156">
    <property type="entry name" value="catalase_clade_3"/>
    <property type="match status" value="1"/>
</dbReference>
<proteinExistence type="inferred from homology"/>
<dbReference type="InterPro" id="IPR018028">
    <property type="entry name" value="Catalase"/>
</dbReference>
<keyword evidence="3 9" id="KW-0349">Heme</keyword>
<name>A0A951UQZ2_9CYAN</name>
<evidence type="ECO:0000256" key="3">
    <source>
        <dbReference type="ARBA" id="ARBA00022617"/>
    </source>
</evidence>
<organism evidence="11 12">
    <name type="scientific">Cyanomargarita calcarea GSE-NOS-MK-12-04C</name>
    <dbReference type="NCBI Taxonomy" id="2839659"/>
    <lineage>
        <taxon>Bacteria</taxon>
        <taxon>Bacillati</taxon>
        <taxon>Cyanobacteriota</taxon>
        <taxon>Cyanophyceae</taxon>
        <taxon>Nostocales</taxon>
        <taxon>Cyanomargaritaceae</taxon>
        <taxon>Cyanomargarita</taxon>
    </lineage>
</organism>
<dbReference type="PRINTS" id="PR00067">
    <property type="entry name" value="CATALASE"/>
</dbReference>
<comment type="similarity">
    <text evidence="1">Belongs to the catalase family.</text>
</comment>
<dbReference type="PANTHER" id="PTHR11465">
    <property type="entry name" value="CATALASE"/>
    <property type="match status" value="1"/>
</dbReference>
<comment type="caution">
    <text evidence="11">The sequence shown here is derived from an EMBL/GenBank/DDBJ whole genome shotgun (WGS) entry which is preliminary data.</text>
</comment>
<dbReference type="SMART" id="SM01060">
    <property type="entry name" value="Catalase"/>
    <property type="match status" value="1"/>
</dbReference>
<dbReference type="GO" id="GO:0004096">
    <property type="term" value="F:catalase activity"/>
    <property type="evidence" value="ECO:0007669"/>
    <property type="project" value="InterPro"/>
</dbReference>
<dbReference type="InterPro" id="IPR011614">
    <property type="entry name" value="Catalase_core"/>
</dbReference>
<evidence type="ECO:0000256" key="5">
    <source>
        <dbReference type="ARBA" id="ARBA00023002"/>
    </source>
</evidence>
<evidence type="ECO:0000256" key="2">
    <source>
        <dbReference type="ARBA" id="ARBA00022559"/>
    </source>
</evidence>
<reference evidence="11" key="2">
    <citation type="journal article" date="2022" name="Microbiol. Resour. Announc.">
        <title>Metagenome Sequencing to Explore Phylogenomics of Terrestrial Cyanobacteria.</title>
        <authorList>
            <person name="Ward R.D."/>
            <person name="Stajich J.E."/>
            <person name="Johansen J.R."/>
            <person name="Huntemann M."/>
            <person name="Clum A."/>
            <person name="Foster B."/>
            <person name="Foster B."/>
            <person name="Roux S."/>
            <person name="Palaniappan K."/>
            <person name="Varghese N."/>
            <person name="Mukherjee S."/>
            <person name="Reddy T.B.K."/>
            <person name="Daum C."/>
            <person name="Copeland A."/>
            <person name="Chen I.A."/>
            <person name="Ivanova N.N."/>
            <person name="Kyrpides N.C."/>
            <person name="Shapiro N."/>
            <person name="Eloe-Fadrosh E.A."/>
            <person name="Pietrasiak N."/>
        </authorList>
    </citation>
    <scope>NUCLEOTIDE SEQUENCE</scope>
    <source>
        <strain evidence="11">GSE-NOS-MK-12-04C</strain>
    </source>
</reference>
<dbReference type="Gene3D" id="2.40.180.10">
    <property type="entry name" value="Catalase core domain"/>
    <property type="match status" value="1"/>
</dbReference>
<evidence type="ECO:0000256" key="9">
    <source>
        <dbReference type="PIRSR" id="PIRSR038928-2"/>
    </source>
</evidence>
<keyword evidence="7" id="KW-0376">Hydrogen peroxide</keyword>
<dbReference type="InterPro" id="IPR020835">
    <property type="entry name" value="Catalase_sf"/>
</dbReference>
<evidence type="ECO:0000313" key="11">
    <source>
        <dbReference type="EMBL" id="MBW4666132.1"/>
    </source>
</evidence>
<comment type="cofactor">
    <cofactor evidence="9">
        <name>heme</name>
        <dbReference type="ChEBI" id="CHEBI:30413"/>
    </cofactor>
</comment>
<dbReference type="GO" id="GO:0046872">
    <property type="term" value="F:metal ion binding"/>
    <property type="evidence" value="ECO:0007669"/>
    <property type="project" value="UniProtKB-KW"/>
</dbReference>
<keyword evidence="6 9" id="KW-0408">Iron</keyword>
<dbReference type="Proteomes" id="UP000729701">
    <property type="component" value="Unassembled WGS sequence"/>
</dbReference>
<protein>
    <submittedName>
        <fullName evidence="11">Catalase</fullName>
    </submittedName>
</protein>
<dbReference type="SUPFAM" id="SSF56634">
    <property type="entry name" value="Heme-dependent catalase-like"/>
    <property type="match status" value="1"/>
</dbReference>
<dbReference type="InterPro" id="IPR024711">
    <property type="entry name" value="Catalase_clade1/3"/>
</dbReference>
<dbReference type="EMBL" id="JAHHGZ010000001">
    <property type="protein sequence ID" value="MBW4666132.1"/>
    <property type="molecule type" value="Genomic_DNA"/>
</dbReference>
<gene>
    <name evidence="11" type="ORF">KME60_01505</name>
</gene>
<evidence type="ECO:0000256" key="6">
    <source>
        <dbReference type="ARBA" id="ARBA00023004"/>
    </source>
</evidence>
<accession>A0A951UQZ2</accession>
<dbReference type="PIRSF" id="PIRSF038928">
    <property type="entry name" value="Catalase_clade1-3"/>
    <property type="match status" value="1"/>
</dbReference>
<evidence type="ECO:0000256" key="1">
    <source>
        <dbReference type="ARBA" id="ARBA00005329"/>
    </source>
</evidence>